<feature type="domain" description="Tyrosine specific protein phosphatases" evidence="2">
    <location>
        <begin position="112"/>
        <end position="164"/>
    </location>
</feature>
<accession>A0A1I0DRL7</accession>
<dbReference type="InterPro" id="IPR000387">
    <property type="entry name" value="Tyr_Pase_dom"/>
</dbReference>
<dbReference type="STRING" id="1123402.SAMN02583745_02078"/>
<evidence type="ECO:0000313" key="4">
    <source>
        <dbReference type="Proteomes" id="UP000242642"/>
    </source>
</evidence>
<evidence type="ECO:0000313" key="3">
    <source>
        <dbReference type="EMBL" id="SET34567.1"/>
    </source>
</evidence>
<sequence length="196" mass="22477">MQFYFKKMSFIQTSIVKLFSFKAQISLGVMMIMTSLPIWSEDSFPIPNNFYPVTEGIFRSGQPNALEMQGLEAMGIKSVLNLRQWHSDTNEAEGTNLQLSRVPMDAADVNDDNIVEALRILKTAEKPVLIHCWHGSDRTGAVVAMYRLVFEDTPREEVLAELRKPEYGYHYNIYANIERYIEHVDIDAIRARVMAP</sequence>
<dbReference type="GO" id="GO:0016791">
    <property type="term" value="F:phosphatase activity"/>
    <property type="evidence" value="ECO:0007669"/>
    <property type="project" value="TreeGrafter"/>
</dbReference>
<comment type="similarity">
    <text evidence="1">Belongs to the protein-tyrosine phosphatase family.</text>
</comment>
<dbReference type="EMBL" id="FOHV01000018">
    <property type="protein sequence ID" value="SET34567.1"/>
    <property type="molecule type" value="Genomic_DNA"/>
</dbReference>
<dbReference type="Proteomes" id="UP000242642">
    <property type="component" value="Unassembled WGS sequence"/>
</dbReference>
<dbReference type="InterPro" id="IPR029021">
    <property type="entry name" value="Prot-tyrosine_phosphatase-like"/>
</dbReference>
<dbReference type="InterPro" id="IPR004861">
    <property type="entry name" value="Siw14-like"/>
</dbReference>
<evidence type="ECO:0000256" key="1">
    <source>
        <dbReference type="ARBA" id="ARBA00009580"/>
    </source>
</evidence>
<dbReference type="PANTHER" id="PTHR31126">
    <property type="entry name" value="TYROSINE-PROTEIN PHOSPHATASE"/>
    <property type="match status" value="1"/>
</dbReference>
<dbReference type="SUPFAM" id="SSF52799">
    <property type="entry name" value="(Phosphotyrosine protein) phosphatases II"/>
    <property type="match status" value="1"/>
</dbReference>
<dbReference type="AlphaFoldDB" id="A0A1I0DRL7"/>
<reference evidence="4" key="1">
    <citation type="submission" date="2016-10" db="EMBL/GenBank/DDBJ databases">
        <authorList>
            <person name="Varghese N."/>
            <person name="Submissions S."/>
        </authorList>
    </citation>
    <scope>NUCLEOTIDE SEQUENCE [LARGE SCALE GENOMIC DNA]</scope>
    <source>
        <strain evidence="4">DSM 18579</strain>
    </source>
</reference>
<dbReference type="Gene3D" id="3.90.190.10">
    <property type="entry name" value="Protein tyrosine phosphatase superfamily"/>
    <property type="match status" value="1"/>
</dbReference>
<organism evidence="3 4">
    <name type="scientific">Thorsellia anophelis DSM 18579</name>
    <dbReference type="NCBI Taxonomy" id="1123402"/>
    <lineage>
        <taxon>Bacteria</taxon>
        <taxon>Pseudomonadati</taxon>
        <taxon>Pseudomonadota</taxon>
        <taxon>Gammaproteobacteria</taxon>
        <taxon>Enterobacterales</taxon>
        <taxon>Thorselliaceae</taxon>
        <taxon>Thorsellia</taxon>
    </lineage>
</organism>
<gene>
    <name evidence="3" type="ORF">SAMN02583745_02078</name>
</gene>
<proteinExistence type="inferred from homology"/>
<dbReference type="RefSeq" id="WP_093320658.1">
    <property type="nucleotide sequence ID" value="NZ_FOHV01000018.1"/>
</dbReference>
<dbReference type="Pfam" id="PF03162">
    <property type="entry name" value="Y_phosphatase2"/>
    <property type="match status" value="1"/>
</dbReference>
<keyword evidence="4" id="KW-1185">Reference proteome</keyword>
<name>A0A1I0DRL7_9GAMM</name>
<dbReference type="PROSITE" id="PS00383">
    <property type="entry name" value="TYR_PHOSPHATASE_1"/>
    <property type="match status" value="1"/>
</dbReference>
<protein>
    <submittedName>
        <fullName evidence="3">Tyrosine phosphatase family protein</fullName>
    </submittedName>
</protein>
<evidence type="ECO:0000259" key="2">
    <source>
        <dbReference type="PROSITE" id="PS50056"/>
    </source>
</evidence>
<dbReference type="PANTHER" id="PTHR31126:SF72">
    <property type="entry name" value="DUAL SPECIFICITY PROTEIN PHOSPHATASE TPBA"/>
    <property type="match status" value="1"/>
</dbReference>
<dbReference type="PROSITE" id="PS50056">
    <property type="entry name" value="TYR_PHOSPHATASE_2"/>
    <property type="match status" value="1"/>
</dbReference>
<dbReference type="OrthoDB" id="9802987at2"/>
<dbReference type="InterPro" id="IPR016130">
    <property type="entry name" value="Tyr_Pase_AS"/>
</dbReference>